<dbReference type="Proteomes" id="UP000070422">
    <property type="component" value="Unassembled WGS sequence"/>
</dbReference>
<reference evidence="2 3" key="1">
    <citation type="submission" date="2016-01" db="EMBL/GenBank/DDBJ databases">
        <authorList>
            <person name="Oliw E.H."/>
        </authorList>
    </citation>
    <scope>NUCLEOTIDE SEQUENCE [LARGE SCALE GENOMIC DNA]</scope>
    <source>
        <strain evidence="2 3">KA00635</strain>
    </source>
</reference>
<evidence type="ECO:0000256" key="1">
    <source>
        <dbReference type="SAM" id="MobiDB-lite"/>
    </source>
</evidence>
<accession>A0A133XRT4</accession>
<feature type="region of interest" description="Disordered" evidence="1">
    <location>
        <begin position="1"/>
        <end position="40"/>
    </location>
</feature>
<comment type="caution">
    <text evidence="2">The sequence shown here is derived from an EMBL/GenBank/DDBJ whole genome shotgun (WGS) entry which is preliminary data.</text>
</comment>
<gene>
    <name evidence="2" type="ORF">HMPREF3187_01650</name>
</gene>
<organism evidence="2 3">
    <name type="scientific">Aerococcus christensenii</name>
    <dbReference type="NCBI Taxonomy" id="87541"/>
    <lineage>
        <taxon>Bacteria</taxon>
        <taxon>Bacillati</taxon>
        <taxon>Bacillota</taxon>
        <taxon>Bacilli</taxon>
        <taxon>Lactobacillales</taxon>
        <taxon>Aerococcaceae</taxon>
        <taxon>Aerococcus</taxon>
    </lineage>
</organism>
<feature type="compositionally biased region" description="Basic and acidic residues" evidence="1">
    <location>
        <begin position="10"/>
        <end position="40"/>
    </location>
</feature>
<protein>
    <submittedName>
        <fullName evidence="2">Uncharacterized protein</fullName>
    </submittedName>
</protein>
<dbReference type="AlphaFoldDB" id="A0A133XRT4"/>
<name>A0A133XRT4_9LACT</name>
<dbReference type="EMBL" id="LSCQ01000092">
    <property type="protein sequence ID" value="KXB33640.1"/>
    <property type="molecule type" value="Genomic_DNA"/>
</dbReference>
<evidence type="ECO:0000313" key="2">
    <source>
        <dbReference type="EMBL" id="KXB33640.1"/>
    </source>
</evidence>
<dbReference type="PATRIC" id="fig|87541.4.peg.1637"/>
<proteinExistence type="predicted"/>
<sequence length="40" mass="4647">MLAPTLELLVSRKEKHMQGEKKTGTPRNRENEVDRKNSPQ</sequence>
<evidence type="ECO:0000313" key="3">
    <source>
        <dbReference type="Proteomes" id="UP000070422"/>
    </source>
</evidence>